<gene>
    <name evidence="2" type="ORF">Scep_024213</name>
</gene>
<dbReference type="AlphaFoldDB" id="A0AAP0HTH4"/>
<proteinExistence type="predicted"/>
<keyword evidence="3" id="KW-1185">Reference proteome</keyword>
<feature type="compositionally biased region" description="Basic and acidic residues" evidence="1">
    <location>
        <begin position="16"/>
        <end position="37"/>
    </location>
</feature>
<reference evidence="2 3" key="1">
    <citation type="submission" date="2024-01" db="EMBL/GenBank/DDBJ databases">
        <title>Genome assemblies of Stephania.</title>
        <authorList>
            <person name="Yang L."/>
        </authorList>
    </citation>
    <scope>NUCLEOTIDE SEQUENCE [LARGE SCALE GENOMIC DNA]</scope>
    <source>
        <strain evidence="2">JXDWG</strain>
        <tissue evidence="2">Leaf</tissue>
    </source>
</reference>
<dbReference type="Proteomes" id="UP001419268">
    <property type="component" value="Unassembled WGS sequence"/>
</dbReference>
<sequence>MSVNDVVDEDDDYDELEKGVEEVSQDREEVEGVEKSNEIFYEDDEGAEEEPDVESHGGVQEDEPRDDDQEEEEEPNDGDGNQDDYSDEDQEKFEWFGQSSAFEKYDDKDGGMTSPTQNKEQVITISTFYFNVSMSNRMVKLVIDNC</sequence>
<dbReference type="EMBL" id="JBBNAG010000010">
    <property type="protein sequence ID" value="KAK9100783.1"/>
    <property type="molecule type" value="Genomic_DNA"/>
</dbReference>
<feature type="region of interest" description="Disordered" evidence="1">
    <location>
        <begin position="1"/>
        <end position="119"/>
    </location>
</feature>
<feature type="compositionally biased region" description="Acidic residues" evidence="1">
    <location>
        <begin position="60"/>
        <end position="91"/>
    </location>
</feature>
<evidence type="ECO:0000256" key="1">
    <source>
        <dbReference type="SAM" id="MobiDB-lite"/>
    </source>
</evidence>
<accession>A0AAP0HTH4</accession>
<evidence type="ECO:0000313" key="2">
    <source>
        <dbReference type="EMBL" id="KAK9100783.1"/>
    </source>
</evidence>
<name>A0AAP0HTH4_9MAGN</name>
<protein>
    <submittedName>
        <fullName evidence="2">Uncharacterized protein</fullName>
    </submittedName>
</protein>
<comment type="caution">
    <text evidence="2">The sequence shown here is derived from an EMBL/GenBank/DDBJ whole genome shotgun (WGS) entry which is preliminary data.</text>
</comment>
<feature type="compositionally biased region" description="Acidic residues" evidence="1">
    <location>
        <begin position="40"/>
        <end position="52"/>
    </location>
</feature>
<feature type="compositionally biased region" description="Acidic residues" evidence="1">
    <location>
        <begin position="1"/>
        <end position="15"/>
    </location>
</feature>
<organism evidence="2 3">
    <name type="scientific">Stephania cephalantha</name>
    <dbReference type="NCBI Taxonomy" id="152367"/>
    <lineage>
        <taxon>Eukaryota</taxon>
        <taxon>Viridiplantae</taxon>
        <taxon>Streptophyta</taxon>
        <taxon>Embryophyta</taxon>
        <taxon>Tracheophyta</taxon>
        <taxon>Spermatophyta</taxon>
        <taxon>Magnoliopsida</taxon>
        <taxon>Ranunculales</taxon>
        <taxon>Menispermaceae</taxon>
        <taxon>Menispermoideae</taxon>
        <taxon>Cissampelideae</taxon>
        <taxon>Stephania</taxon>
    </lineage>
</organism>
<evidence type="ECO:0000313" key="3">
    <source>
        <dbReference type="Proteomes" id="UP001419268"/>
    </source>
</evidence>